<dbReference type="Gene3D" id="3.40.50.300">
    <property type="entry name" value="P-loop containing nucleotide triphosphate hydrolases"/>
    <property type="match status" value="1"/>
</dbReference>
<keyword evidence="2" id="KW-0813">Transport</keyword>
<evidence type="ECO:0000256" key="2">
    <source>
        <dbReference type="ARBA" id="ARBA00022448"/>
    </source>
</evidence>
<evidence type="ECO:0000256" key="4">
    <source>
        <dbReference type="ARBA" id="ARBA00022840"/>
    </source>
</evidence>
<dbReference type="InterPro" id="IPR050763">
    <property type="entry name" value="ABC_transporter_ATP-binding"/>
</dbReference>
<keyword evidence="4 6" id="KW-0067">ATP-binding</keyword>
<organism evidence="6 7">
    <name type="scientific">Mesoplasma syrphidae</name>
    <dbReference type="NCBI Taxonomy" id="225999"/>
    <lineage>
        <taxon>Bacteria</taxon>
        <taxon>Bacillati</taxon>
        <taxon>Mycoplasmatota</taxon>
        <taxon>Mollicutes</taxon>
        <taxon>Entomoplasmatales</taxon>
        <taxon>Entomoplasmataceae</taxon>
        <taxon>Mesoplasma</taxon>
    </lineage>
</organism>
<dbReference type="KEGG" id="msyr:CXP39_03620"/>
<accession>A0A2K9BP90</accession>
<dbReference type="OrthoDB" id="388394at2"/>
<evidence type="ECO:0000256" key="1">
    <source>
        <dbReference type="ARBA" id="ARBA00005417"/>
    </source>
</evidence>
<dbReference type="InterPro" id="IPR027417">
    <property type="entry name" value="P-loop_NTPase"/>
</dbReference>
<feature type="domain" description="ABC transporter" evidence="5">
    <location>
        <begin position="7"/>
        <end position="233"/>
    </location>
</feature>
<evidence type="ECO:0000313" key="7">
    <source>
        <dbReference type="Proteomes" id="UP000233419"/>
    </source>
</evidence>
<evidence type="ECO:0000313" key="6">
    <source>
        <dbReference type="EMBL" id="AUF83853.1"/>
    </source>
</evidence>
<dbReference type="AlphaFoldDB" id="A0A2K9BP90"/>
<dbReference type="EMBL" id="CP025257">
    <property type="protein sequence ID" value="AUF83853.1"/>
    <property type="molecule type" value="Genomic_DNA"/>
</dbReference>
<keyword evidence="7" id="KW-1185">Reference proteome</keyword>
<sequence length="240" mass="27719">MKWVKMIEIKNLTKKYNENIILDNLSLIIKDGEAVGVLGANGAGKTTLVEIISGVTEPTEGKILFYDKDNKIEKNIQEKIGVQFQSGNWPFNTKGTDFLNLFIGKKWKKDEYVNKLIEIFEVKEIIVKRLSDCSGGEQQRFNSMLSIIKKPSVLILDELITGLDLKMQIKLINFFDNLRKKEKITLIIISHIPEEIEQICNRIIVLDKGKIYMDKKIKEIKKEYSSVRSFLELFFEGKLQ</sequence>
<dbReference type="CDD" id="cd03230">
    <property type="entry name" value="ABC_DR_subfamily_A"/>
    <property type="match status" value="1"/>
</dbReference>
<reference evidence="6 7" key="1">
    <citation type="submission" date="2017-12" db="EMBL/GenBank/DDBJ databases">
        <title>Mesoplasma syrphidae YJS, Complete Genome.</title>
        <authorList>
            <person name="Knight T.F."/>
            <person name="Citino T."/>
            <person name="Rubinstein R."/>
            <person name="Neuschaefer Z."/>
        </authorList>
    </citation>
    <scope>NUCLEOTIDE SEQUENCE [LARGE SCALE GENOMIC DNA]</scope>
    <source>
        <strain evidence="6 7">YJS</strain>
    </source>
</reference>
<dbReference type="InterPro" id="IPR003593">
    <property type="entry name" value="AAA+_ATPase"/>
</dbReference>
<protein>
    <submittedName>
        <fullName evidence="6">ABC transporter ATP-binding protein</fullName>
    </submittedName>
</protein>
<evidence type="ECO:0000256" key="3">
    <source>
        <dbReference type="ARBA" id="ARBA00022741"/>
    </source>
</evidence>
<dbReference type="GO" id="GO:0005524">
    <property type="term" value="F:ATP binding"/>
    <property type="evidence" value="ECO:0007669"/>
    <property type="project" value="UniProtKB-KW"/>
</dbReference>
<gene>
    <name evidence="6" type="ORF">CXP39_03620</name>
</gene>
<dbReference type="SMART" id="SM00382">
    <property type="entry name" value="AAA"/>
    <property type="match status" value="1"/>
</dbReference>
<dbReference type="Pfam" id="PF00005">
    <property type="entry name" value="ABC_tran"/>
    <property type="match status" value="1"/>
</dbReference>
<evidence type="ECO:0000259" key="5">
    <source>
        <dbReference type="PROSITE" id="PS50893"/>
    </source>
</evidence>
<dbReference type="InterPro" id="IPR003439">
    <property type="entry name" value="ABC_transporter-like_ATP-bd"/>
</dbReference>
<proteinExistence type="inferred from homology"/>
<comment type="similarity">
    <text evidence="1">Belongs to the ABC transporter superfamily.</text>
</comment>
<dbReference type="Proteomes" id="UP000233419">
    <property type="component" value="Chromosome"/>
</dbReference>
<dbReference type="GO" id="GO:0016887">
    <property type="term" value="F:ATP hydrolysis activity"/>
    <property type="evidence" value="ECO:0007669"/>
    <property type="project" value="InterPro"/>
</dbReference>
<dbReference type="PROSITE" id="PS50893">
    <property type="entry name" value="ABC_TRANSPORTER_2"/>
    <property type="match status" value="1"/>
</dbReference>
<dbReference type="PANTHER" id="PTHR42711:SF5">
    <property type="entry name" value="ABC TRANSPORTER ATP-BINDING PROTEIN NATA"/>
    <property type="match status" value="1"/>
</dbReference>
<dbReference type="PANTHER" id="PTHR42711">
    <property type="entry name" value="ABC TRANSPORTER ATP-BINDING PROTEIN"/>
    <property type="match status" value="1"/>
</dbReference>
<keyword evidence="3" id="KW-0547">Nucleotide-binding</keyword>
<dbReference type="SUPFAM" id="SSF52540">
    <property type="entry name" value="P-loop containing nucleoside triphosphate hydrolases"/>
    <property type="match status" value="1"/>
</dbReference>
<name>A0A2K9BP90_9MOLU</name>